<name>A0A9N9PVN6_9HELO</name>
<feature type="compositionally biased region" description="Low complexity" evidence="1">
    <location>
        <begin position="175"/>
        <end position="192"/>
    </location>
</feature>
<feature type="compositionally biased region" description="Basic residues" evidence="1">
    <location>
        <begin position="164"/>
        <end position="174"/>
    </location>
</feature>
<dbReference type="Proteomes" id="UP000701801">
    <property type="component" value="Unassembled WGS sequence"/>
</dbReference>
<comment type="caution">
    <text evidence="2">The sequence shown here is derived from an EMBL/GenBank/DDBJ whole genome shotgun (WGS) entry which is preliminary data.</text>
</comment>
<dbReference type="AlphaFoldDB" id="A0A9N9PVN6"/>
<gene>
    <name evidence="2" type="ORF">HYALB_00012070</name>
</gene>
<evidence type="ECO:0000256" key="1">
    <source>
        <dbReference type="SAM" id="MobiDB-lite"/>
    </source>
</evidence>
<evidence type="ECO:0000313" key="3">
    <source>
        <dbReference type="Proteomes" id="UP000701801"/>
    </source>
</evidence>
<feature type="region of interest" description="Disordered" evidence="1">
    <location>
        <begin position="112"/>
        <end position="214"/>
    </location>
</feature>
<evidence type="ECO:0000313" key="2">
    <source>
        <dbReference type="EMBL" id="CAG8976678.1"/>
    </source>
</evidence>
<accession>A0A9N9PVN6</accession>
<sequence length="214" mass="23789">MPRLFWLCDATQAPSKNLKEKSREEQPQDEDLKIITYATTINTIPSAEELSKIDEPPSWLTRLRKAADLQRKSRHPFYIDPPVINSHQSNTPLSGSPVNTATVDLKPDIFELESPTYEDSKATISKAKSKPRPSTTEPLSDPSLAEEYKKAILAYISSGTVPRAKSKSKSKTKSSSKSSSSPQAQTSKSTPNPRKKQNKNPPKEKRNSTWPTPA</sequence>
<keyword evidence="3" id="KW-1185">Reference proteome</keyword>
<feature type="region of interest" description="Disordered" evidence="1">
    <location>
        <begin position="77"/>
        <end position="100"/>
    </location>
</feature>
<proteinExistence type="predicted"/>
<feature type="compositionally biased region" description="Polar residues" evidence="1">
    <location>
        <begin position="85"/>
        <end position="100"/>
    </location>
</feature>
<organism evidence="2 3">
    <name type="scientific">Hymenoscyphus albidus</name>
    <dbReference type="NCBI Taxonomy" id="595503"/>
    <lineage>
        <taxon>Eukaryota</taxon>
        <taxon>Fungi</taxon>
        <taxon>Dikarya</taxon>
        <taxon>Ascomycota</taxon>
        <taxon>Pezizomycotina</taxon>
        <taxon>Leotiomycetes</taxon>
        <taxon>Helotiales</taxon>
        <taxon>Helotiaceae</taxon>
        <taxon>Hymenoscyphus</taxon>
    </lineage>
</organism>
<dbReference type="EMBL" id="CAJVRM010000185">
    <property type="protein sequence ID" value="CAG8976678.1"/>
    <property type="molecule type" value="Genomic_DNA"/>
</dbReference>
<dbReference type="OrthoDB" id="10473955at2759"/>
<protein>
    <submittedName>
        <fullName evidence="2">Uncharacterized protein</fullName>
    </submittedName>
</protein>
<reference evidence="2" key="1">
    <citation type="submission" date="2021-07" db="EMBL/GenBank/DDBJ databases">
        <authorList>
            <person name="Durling M."/>
        </authorList>
    </citation>
    <scope>NUCLEOTIDE SEQUENCE</scope>
</reference>